<reference evidence="1 2" key="1">
    <citation type="submission" date="2021-03" db="EMBL/GenBank/DDBJ databases">
        <authorList>
            <person name="King G.J."/>
            <person name="Bancroft I."/>
            <person name="Baten A."/>
            <person name="Bloomfield J."/>
            <person name="Borpatragohain P."/>
            <person name="He Z."/>
            <person name="Irish N."/>
            <person name="Irwin J."/>
            <person name="Liu K."/>
            <person name="Mauleon R.P."/>
            <person name="Moore J."/>
            <person name="Morris R."/>
            <person name="Ostergaard L."/>
            <person name="Wang B."/>
            <person name="Wells R."/>
        </authorList>
    </citation>
    <scope>NUCLEOTIDE SEQUENCE [LARGE SCALE GENOMIC DNA]</scope>
    <source>
        <strain evidence="1">R-o-18</strain>
        <tissue evidence="1">Leaf</tissue>
    </source>
</reference>
<sequence>MQTFFPFRQGLTFLSRVLSLVSSQFYDMMIRSYYNFVSHYCRSTEEPIQSAKASELSVPTYALYCIACETIPYLFDHVSVFECGNPSRRNDLADQLIEQIEYHFVCRCHEMCLKPKRKPCDPEIDSCLPASLGQVSTLSIHPYGNHVIP</sequence>
<evidence type="ECO:0000313" key="1">
    <source>
        <dbReference type="EMBL" id="KAG5400838.1"/>
    </source>
</evidence>
<dbReference type="Proteomes" id="UP000823674">
    <property type="component" value="Chromosome A04"/>
</dbReference>
<name>A0ABQ7MQ26_BRACM</name>
<proteinExistence type="predicted"/>
<organism evidence="1 2">
    <name type="scientific">Brassica rapa subsp. trilocularis</name>
    <dbReference type="NCBI Taxonomy" id="1813537"/>
    <lineage>
        <taxon>Eukaryota</taxon>
        <taxon>Viridiplantae</taxon>
        <taxon>Streptophyta</taxon>
        <taxon>Embryophyta</taxon>
        <taxon>Tracheophyta</taxon>
        <taxon>Spermatophyta</taxon>
        <taxon>Magnoliopsida</taxon>
        <taxon>eudicotyledons</taxon>
        <taxon>Gunneridae</taxon>
        <taxon>Pentapetalae</taxon>
        <taxon>rosids</taxon>
        <taxon>malvids</taxon>
        <taxon>Brassicales</taxon>
        <taxon>Brassicaceae</taxon>
        <taxon>Brassiceae</taxon>
        <taxon>Brassica</taxon>
    </lineage>
</organism>
<protein>
    <submittedName>
        <fullName evidence="1">Uncharacterized protein</fullName>
    </submittedName>
</protein>
<feature type="non-terminal residue" evidence="1">
    <location>
        <position position="149"/>
    </location>
</feature>
<accession>A0ABQ7MQ26</accession>
<evidence type="ECO:0000313" key="2">
    <source>
        <dbReference type="Proteomes" id="UP000823674"/>
    </source>
</evidence>
<gene>
    <name evidence="1" type="primary">A04p017560.1_BraROA</name>
    <name evidence="1" type="ORF">IGI04_015445</name>
</gene>
<comment type="caution">
    <text evidence="1">The sequence shown here is derived from an EMBL/GenBank/DDBJ whole genome shotgun (WGS) entry which is preliminary data.</text>
</comment>
<dbReference type="EMBL" id="JADBGQ010000004">
    <property type="protein sequence ID" value="KAG5400838.1"/>
    <property type="molecule type" value="Genomic_DNA"/>
</dbReference>
<keyword evidence="2" id="KW-1185">Reference proteome</keyword>